<evidence type="ECO:0000313" key="6">
    <source>
        <dbReference type="EMBL" id="RAW33308.1"/>
    </source>
</evidence>
<dbReference type="OrthoDB" id="118222at2759"/>
<evidence type="ECO:0000313" key="2">
    <source>
        <dbReference type="EMBL" id="KAG2919090.1"/>
    </source>
</evidence>
<dbReference type="Proteomes" id="UP000251314">
    <property type="component" value="Unassembled WGS sequence"/>
</dbReference>
<dbReference type="EMBL" id="RCML01000315">
    <property type="protein sequence ID" value="KAG2981186.1"/>
    <property type="molecule type" value="Genomic_DNA"/>
</dbReference>
<dbReference type="Proteomes" id="UP000735874">
    <property type="component" value="Unassembled WGS sequence"/>
</dbReference>
<accession>A0A329SCF4</accession>
<organism evidence="6 7">
    <name type="scientific">Phytophthora cactorum</name>
    <dbReference type="NCBI Taxonomy" id="29920"/>
    <lineage>
        <taxon>Eukaryota</taxon>
        <taxon>Sar</taxon>
        <taxon>Stramenopiles</taxon>
        <taxon>Oomycota</taxon>
        <taxon>Peronosporomycetes</taxon>
        <taxon>Peronosporales</taxon>
        <taxon>Peronosporaceae</taxon>
        <taxon>Phytophthora</taxon>
    </lineage>
</organism>
<reference evidence="1" key="2">
    <citation type="submission" date="2018-10" db="EMBL/GenBank/DDBJ databases">
        <title>Effector identification in a new, highly contiguous assembly of the strawberry crown rot pathogen Phytophthora cactorum.</title>
        <authorList>
            <person name="Armitage A.D."/>
            <person name="Nellist C.F."/>
            <person name="Bates H."/>
            <person name="Vickerstaff R.J."/>
            <person name="Harrison R.J."/>
        </authorList>
    </citation>
    <scope>NUCLEOTIDE SEQUENCE</scope>
    <source>
        <strain evidence="1">15-7</strain>
        <strain evidence="2">4032</strain>
        <strain evidence="3">4040</strain>
        <strain evidence="4">P415</strain>
        <strain evidence="5">P421</strain>
    </source>
</reference>
<protein>
    <submittedName>
        <fullName evidence="6">Uncharacterized protein</fullName>
    </submittedName>
</protein>
<evidence type="ECO:0000313" key="7">
    <source>
        <dbReference type="Proteomes" id="UP000251314"/>
    </source>
</evidence>
<reference evidence="6 7" key="1">
    <citation type="submission" date="2018-01" db="EMBL/GenBank/DDBJ databases">
        <title>Draft genome of the strawberry crown rot pathogen Phytophthora cactorum.</title>
        <authorList>
            <person name="Armitage A.D."/>
            <person name="Lysoe E."/>
            <person name="Nellist C.F."/>
            <person name="Harrison R.J."/>
            <person name="Brurberg M.B."/>
        </authorList>
    </citation>
    <scope>NUCLEOTIDE SEQUENCE [LARGE SCALE GENOMIC DNA]</scope>
    <source>
        <strain evidence="6 7">10300</strain>
    </source>
</reference>
<dbReference type="AlphaFoldDB" id="A0A329SCF4"/>
<name>A0A329SCF4_9STRA</name>
<evidence type="ECO:0000313" key="1">
    <source>
        <dbReference type="EMBL" id="KAG2856471.1"/>
    </source>
</evidence>
<dbReference type="EMBL" id="RCMK01000306">
    <property type="protein sequence ID" value="KAG2937504.1"/>
    <property type="molecule type" value="Genomic_DNA"/>
</dbReference>
<dbReference type="Proteomes" id="UP000736787">
    <property type="component" value="Unassembled WGS sequence"/>
</dbReference>
<dbReference type="EMBL" id="MJFZ01000242">
    <property type="protein sequence ID" value="RAW33308.1"/>
    <property type="molecule type" value="Genomic_DNA"/>
</dbReference>
<comment type="caution">
    <text evidence="6">The sequence shown here is derived from an EMBL/GenBank/DDBJ whole genome shotgun (WGS) entry which is preliminary data.</text>
</comment>
<gene>
    <name evidence="6" type="ORF">PC110_g10370</name>
    <name evidence="1" type="ORF">PC113_g11538</name>
    <name evidence="2" type="ORF">PC115_g10269</name>
    <name evidence="3" type="ORF">PC117_g11664</name>
    <name evidence="4" type="ORF">PC118_g10771</name>
    <name evidence="5" type="ORF">PC129_g15335</name>
</gene>
<evidence type="ECO:0000313" key="5">
    <source>
        <dbReference type="EMBL" id="KAG3213728.1"/>
    </source>
</evidence>
<dbReference type="EMBL" id="RCMV01000703">
    <property type="protein sequence ID" value="KAG3213728.1"/>
    <property type="molecule type" value="Genomic_DNA"/>
</dbReference>
<proteinExistence type="predicted"/>
<dbReference type="EMBL" id="RCMG01000331">
    <property type="protein sequence ID" value="KAG2856471.1"/>
    <property type="molecule type" value="Genomic_DNA"/>
</dbReference>
<dbReference type="Proteomes" id="UP000760860">
    <property type="component" value="Unassembled WGS sequence"/>
</dbReference>
<sequence length="107" mass="12194">MVNTNIVYYVLRSRVDEKVQIKLLVAWVRLYAVTAALPYTVFKLKHLVTGDDLEVHASHLKLFADKDLDVTAELVEHVVAQGAMLRVRELLQHRWNAQTQGCKILVG</sequence>
<evidence type="ECO:0000313" key="3">
    <source>
        <dbReference type="EMBL" id="KAG2937504.1"/>
    </source>
</evidence>
<dbReference type="EMBL" id="RCMI01000300">
    <property type="protein sequence ID" value="KAG2919090.1"/>
    <property type="molecule type" value="Genomic_DNA"/>
</dbReference>
<dbReference type="Proteomes" id="UP000697107">
    <property type="component" value="Unassembled WGS sequence"/>
</dbReference>
<dbReference type="VEuPathDB" id="FungiDB:PC110_g10370"/>
<evidence type="ECO:0000313" key="4">
    <source>
        <dbReference type="EMBL" id="KAG2981186.1"/>
    </source>
</evidence>
<dbReference type="Proteomes" id="UP000774804">
    <property type="component" value="Unassembled WGS sequence"/>
</dbReference>
<keyword evidence="7" id="KW-1185">Reference proteome</keyword>